<sequence>ALGQLVSRAPAAALTELDPLGVLQGGDDLAEAVHDVSGDIVEKLPLQGGHGLWGAGSRPRSPGTARGRGADANPGPAQPYCLGNDRRPLEAGPLATARHVISPGTRVECQSTACPDWRGGWS</sequence>
<reference evidence="2" key="1">
    <citation type="journal article" date="2022" name="bioRxiv">
        <title>Sequencing and chromosome-scale assembly of the giantPleurodeles waltlgenome.</title>
        <authorList>
            <person name="Brown T."/>
            <person name="Elewa A."/>
            <person name="Iarovenko S."/>
            <person name="Subramanian E."/>
            <person name="Araus A.J."/>
            <person name="Petzold A."/>
            <person name="Susuki M."/>
            <person name="Suzuki K.-i.T."/>
            <person name="Hayashi T."/>
            <person name="Toyoda A."/>
            <person name="Oliveira C."/>
            <person name="Osipova E."/>
            <person name="Leigh N.D."/>
            <person name="Simon A."/>
            <person name="Yun M.H."/>
        </authorList>
    </citation>
    <scope>NUCLEOTIDE SEQUENCE</scope>
    <source>
        <strain evidence="2">20211129_DDA</strain>
        <tissue evidence="2">Liver</tissue>
    </source>
</reference>
<name>A0AAV7LUY3_PLEWA</name>
<gene>
    <name evidence="2" type="ORF">NDU88_000520</name>
</gene>
<dbReference type="Proteomes" id="UP001066276">
    <property type="component" value="Chromosome 10"/>
</dbReference>
<evidence type="ECO:0000313" key="2">
    <source>
        <dbReference type="EMBL" id="KAJ1095355.1"/>
    </source>
</evidence>
<feature type="non-terminal residue" evidence="2">
    <location>
        <position position="1"/>
    </location>
</feature>
<evidence type="ECO:0000256" key="1">
    <source>
        <dbReference type="SAM" id="MobiDB-lite"/>
    </source>
</evidence>
<keyword evidence="3" id="KW-1185">Reference proteome</keyword>
<feature type="non-terminal residue" evidence="2">
    <location>
        <position position="122"/>
    </location>
</feature>
<dbReference type="EMBL" id="JANPWB010000014">
    <property type="protein sequence ID" value="KAJ1095355.1"/>
    <property type="molecule type" value="Genomic_DNA"/>
</dbReference>
<proteinExistence type="predicted"/>
<feature type="region of interest" description="Disordered" evidence="1">
    <location>
        <begin position="47"/>
        <end position="88"/>
    </location>
</feature>
<comment type="caution">
    <text evidence="2">The sequence shown here is derived from an EMBL/GenBank/DDBJ whole genome shotgun (WGS) entry which is preliminary data.</text>
</comment>
<accession>A0AAV7LUY3</accession>
<dbReference type="AlphaFoldDB" id="A0AAV7LUY3"/>
<organism evidence="2 3">
    <name type="scientific">Pleurodeles waltl</name>
    <name type="common">Iberian ribbed newt</name>
    <dbReference type="NCBI Taxonomy" id="8319"/>
    <lineage>
        <taxon>Eukaryota</taxon>
        <taxon>Metazoa</taxon>
        <taxon>Chordata</taxon>
        <taxon>Craniata</taxon>
        <taxon>Vertebrata</taxon>
        <taxon>Euteleostomi</taxon>
        <taxon>Amphibia</taxon>
        <taxon>Batrachia</taxon>
        <taxon>Caudata</taxon>
        <taxon>Salamandroidea</taxon>
        <taxon>Salamandridae</taxon>
        <taxon>Pleurodelinae</taxon>
        <taxon>Pleurodeles</taxon>
    </lineage>
</organism>
<evidence type="ECO:0000313" key="3">
    <source>
        <dbReference type="Proteomes" id="UP001066276"/>
    </source>
</evidence>
<protein>
    <submittedName>
        <fullName evidence="2">Uncharacterized protein</fullName>
    </submittedName>
</protein>